<reference evidence="2" key="1">
    <citation type="journal article" date="2020" name="Microb. Genom.">
        <title>Genetic diversity of clinical and environmental Mucorales isolates obtained from an investigation of mucormycosis cases among solid organ transplant recipients.</title>
        <authorList>
            <person name="Nguyen M.H."/>
            <person name="Kaul D."/>
            <person name="Muto C."/>
            <person name="Cheng S.J."/>
            <person name="Richter R.A."/>
            <person name="Bruno V.M."/>
            <person name="Liu G."/>
            <person name="Beyhan S."/>
            <person name="Sundermann A.J."/>
            <person name="Mounaud S."/>
            <person name="Pasculle A.W."/>
            <person name="Nierman W.C."/>
            <person name="Driscoll E."/>
            <person name="Cumbie R."/>
            <person name="Clancy C.J."/>
            <person name="Dupont C.L."/>
        </authorList>
    </citation>
    <scope>NUCLEOTIDE SEQUENCE</scope>
    <source>
        <strain evidence="2">GL11</strain>
    </source>
</reference>
<dbReference type="AlphaFoldDB" id="A0A9P6X3K4"/>
<feature type="compositionally biased region" description="Basic and acidic residues" evidence="1">
    <location>
        <begin position="54"/>
        <end position="91"/>
    </location>
</feature>
<protein>
    <submittedName>
        <fullName evidence="2">Uncharacterized protein</fullName>
    </submittedName>
</protein>
<gene>
    <name evidence="2" type="ORF">G6F64_009144</name>
</gene>
<evidence type="ECO:0000313" key="2">
    <source>
        <dbReference type="EMBL" id="KAG1304522.1"/>
    </source>
</evidence>
<dbReference type="Proteomes" id="UP000716291">
    <property type="component" value="Unassembled WGS sequence"/>
</dbReference>
<keyword evidence="3" id="KW-1185">Reference proteome</keyword>
<evidence type="ECO:0000313" key="3">
    <source>
        <dbReference type="Proteomes" id="UP000716291"/>
    </source>
</evidence>
<sequence>MADKKNVPKISHAEAALGAGHAYEKQKGHNQMYDDYKDQQTANERKHGVTNSESRGHRIDRELEAADQEIIDRKNEAREQREQHRQAQREL</sequence>
<feature type="region of interest" description="Disordered" evidence="1">
    <location>
        <begin position="1"/>
        <end position="91"/>
    </location>
</feature>
<proteinExistence type="predicted"/>
<dbReference type="EMBL" id="JAANQT010001613">
    <property type="protein sequence ID" value="KAG1304522.1"/>
    <property type="molecule type" value="Genomic_DNA"/>
</dbReference>
<accession>A0A9P6X3K4</accession>
<organism evidence="2 3">
    <name type="scientific">Rhizopus oryzae</name>
    <name type="common">Mucormycosis agent</name>
    <name type="synonym">Rhizopus arrhizus var. delemar</name>
    <dbReference type="NCBI Taxonomy" id="64495"/>
    <lineage>
        <taxon>Eukaryota</taxon>
        <taxon>Fungi</taxon>
        <taxon>Fungi incertae sedis</taxon>
        <taxon>Mucoromycota</taxon>
        <taxon>Mucoromycotina</taxon>
        <taxon>Mucoromycetes</taxon>
        <taxon>Mucorales</taxon>
        <taxon>Mucorineae</taxon>
        <taxon>Rhizopodaceae</taxon>
        <taxon>Rhizopus</taxon>
    </lineage>
</organism>
<evidence type="ECO:0000256" key="1">
    <source>
        <dbReference type="SAM" id="MobiDB-lite"/>
    </source>
</evidence>
<comment type="caution">
    <text evidence="2">The sequence shown here is derived from an EMBL/GenBank/DDBJ whole genome shotgun (WGS) entry which is preliminary data.</text>
</comment>
<feature type="compositionally biased region" description="Basic and acidic residues" evidence="1">
    <location>
        <begin position="22"/>
        <end position="47"/>
    </location>
</feature>
<name>A0A9P6X3K4_RHIOR</name>